<dbReference type="InterPro" id="IPR035940">
    <property type="entry name" value="CAP_sf"/>
</dbReference>
<protein>
    <submittedName>
        <fullName evidence="4">SCP domain-containing protein</fullName>
    </submittedName>
</protein>
<reference evidence="4" key="1">
    <citation type="submission" date="2019-11" db="UniProtKB">
        <authorList>
            <consortium name="WormBaseParasite"/>
        </authorList>
    </citation>
    <scope>IDENTIFICATION</scope>
</reference>
<dbReference type="InterPro" id="IPR001283">
    <property type="entry name" value="CRISP-related"/>
</dbReference>
<feature type="region of interest" description="Disordered" evidence="1">
    <location>
        <begin position="196"/>
        <end position="239"/>
    </location>
</feature>
<dbReference type="PANTHER" id="PTHR10334">
    <property type="entry name" value="CYSTEINE-RICH SECRETORY PROTEIN-RELATED"/>
    <property type="match status" value="1"/>
</dbReference>
<dbReference type="CDD" id="cd05380">
    <property type="entry name" value="CAP_euk"/>
    <property type="match status" value="1"/>
</dbReference>
<feature type="compositionally biased region" description="Low complexity" evidence="1">
    <location>
        <begin position="196"/>
        <end position="228"/>
    </location>
</feature>
<dbReference type="SUPFAM" id="SSF55797">
    <property type="entry name" value="PR-1-like"/>
    <property type="match status" value="1"/>
</dbReference>
<feature type="domain" description="SCP" evidence="3">
    <location>
        <begin position="22"/>
        <end position="164"/>
    </location>
</feature>
<sequence length="264" mass="29574">MLKLICLLSLLWWVEADSPMPEQTKQIVDLLTKIREEVNPTASNMMLMEYSDELENLAKNWLKNCTYPLPHGPAYPEYKDVVDVLQTGSRKADASFDLSKVYNSEKNAFNYENNTCNSSCANYRRMIWSTATQVGCYLQHCERSNYWPDSKYIMACLYRPAVLNDQEKPYKSGTPCSACPYGRDCNHNQCTQKQLPTTPTIPTTTSSSTASSSSSMSTSPSSSTDSSKPPNPSQPTTSVSTQLSAFSHLIFAIITLEMYINLSL</sequence>
<evidence type="ECO:0000256" key="2">
    <source>
        <dbReference type="SAM" id="SignalP"/>
    </source>
</evidence>
<name>A0A5K3FS48_MESCO</name>
<evidence type="ECO:0000259" key="3">
    <source>
        <dbReference type="SMART" id="SM00198"/>
    </source>
</evidence>
<dbReference type="SMART" id="SM00198">
    <property type="entry name" value="SCP"/>
    <property type="match status" value="1"/>
</dbReference>
<keyword evidence="2" id="KW-0732">Signal</keyword>
<dbReference type="Pfam" id="PF00188">
    <property type="entry name" value="CAP"/>
    <property type="match status" value="1"/>
</dbReference>
<feature type="chain" id="PRO_5024370824" evidence="2">
    <location>
        <begin position="17"/>
        <end position="264"/>
    </location>
</feature>
<dbReference type="AlphaFoldDB" id="A0A5K3FS48"/>
<feature type="signal peptide" evidence="2">
    <location>
        <begin position="1"/>
        <end position="16"/>
    </location>
</feature>
<evidence type="ECO:0000313" key="4">
    <source>
        <dbReference type="WBParaSite" id="MCU_011120-RA"/>
    </source>
</evidence>
<dbReference type="InterPro" id="IPR014044">
    <property type="entry name" value="CAP_dom"/>
</dbReference>
<organism evidence="4">
    <name type="scientific">Mesocestoides corti</name>
    <name type="common">Flatworm</name>
    <dbReference type="NCBI Taxonomy" id="53468"/>
    <lineage>
        <taxon>Eukaryota</taxon>
        <taxon>Metazoa</taxon>
        <taxon>Spiralia</taxon>
        <taxon>Lophotrochozoa</taxon>
        <taxon>Platyhelminthes</taxon>
        <taxon>Cestoda</taxon>
        <taxon>Eucestoda</taxon>
        <taxon>Cyclophyllidea</taxon>
        <taxon>Mesocestoididae</taxon>
        <taxon>Mesocestoides</taxon>
    </lineage>
</organism>
<dbReference type="WBParaSite" id="MCU_011120-RA">
    <property type="protein sequence ID" value="MCU_011120-RA"/>
    <property type="gene ID" value="MCU_011120"/>
</dbReference>
<dbReference type="Gene3D" id="3.40.33.10">
    <property type="entry name" value="CAP"/>
    <property type="match status" value="1"/>
</dbReference>
<evidence type="ECO:0000256" key="1">
    <source>
        <dbReference type="SAM" id="MobiDB-lite"/>
    </source>
</evidence>
<accession>A0A5K3FS48</accession>
<proteinExistence type="predicted"/>